<gene>
    <name evidence="11" type="ORF">TeGR_g1399</name>
</gene>
<evidence type="ECO:0000256" key="5">
    <source>
        <dbReference type="ARBA" id="ARBA00022832"/>
    </source>
</evidence>
<dbReference type="Pfam" id="PF08541">
    <property type="entry name" value="ACP_syn_III_C"/>
    <property type="match status" value="1"/>
</dbReference>
<dbReference type="Pfam" id="PF08545">
    <property type="entry name" value="ACP_syn_III"/>
    <property type="match status" value="1"/>
</dbReference>
<feature type="chain" id="PRO_5047283189" evidence="8">
    <location>
        <begin position="18"/>
        <end position="401"/>
    </location>
</feature>
<dbReference type="InterPro" id="IPR004655">
    <property type="entry name" value="FabH"/>
</dbReference>
<evidence type="ECO:0000256" key="6">
    <source>
        <dbReference type="ARBA" id="ARBA00023098"/>
    </source>
</evidence>
<evidence type="ECO:0000259" key="10">
    <source>
        <dbReference type="Pfam" id="PF08545"/>
    </source>
</evidence>
<dbReference type="Proteomes" id="UP001165060">
    <property type="component" value="Unassembled WGS sequence"/>
</dbReference>
<dbReference type="InterPro" id="IPR013747">
    <property type="entry name" value="ACP_syn_III_C"/>
</dbReference>
<feature type="domain" description="Beta-ketoacyl-[acyl-carrier-protein] synthase III C-terminal" evidence="9">
    <location>
        <begin position="308"/>
        <end position="397"/>
    </location>
</feature>
<feature type="domain" description="Beta-ketoacyl-[acyl-carrier-protein] synthase III N-terminal" evidence="10">
    <location>
        <begin position="168"/>
        <end position="251"/>
    </location>
</feature>
<dbReference type="CDD" id="cd00830">
    <property type="entry name" value="KAS_III"/>
    <property type="match status" value="1"/>
</dbReference>
<organism evidence="11 12">
    <name type="scientific">Tetraparma gracilis</name>
    <dbReference type="NCBI Taxonomy" id="2962635"/>
    <lineage>
        <taxon>Eukaryota</taxon>
        <taxon>Sar</taxon>
        <taxon>Stramenopiles</taxon>
        <taxon>Ochrophyta</taxon>
        <taxon>Bolidophyceae</taxon>
        <taxon>Parmales</taxon>
        <taxon>Triparmaceae</taxon>
        <taxon>Tetraparma</taxon>
    </lineage>
</organism>
<evidence type="ECO:0000256" key="1">
    <source>
        <dbReference type="ARBA" id="ARBA00005189"/>
    </source>
</evidence>
<comment type="caution">
    <text evidence="11">The sequence shown here is derived from an EMBL/GenBank/DDBJ whole genome shotgun (WGS) entry which is preliminary data.</text>
</comment>
<evidence type="ECO:0000256" key="7">
    <source>
        <dbReference type="ARBA" id="ARBA00023160"/>
    </source>
</evidence>
<evidence type="ECO:0000259" key="9">
    <source>
        <dbReference type="Pfam" id="PF08541"/>
    </source>
</evidence>
<keyword evidence="8" id="KW-0732">Signal</keyword>
<evidence type="ECO:0000256" key="8">
    <source>
        <dbReference type="SAM" id="SignalP"/>
    </source>
</evidence>
<reference evidence="11 12" key="1">
    <citation type="journal article" date="2023" name="Commun. Biol.">
        <title>Genome analysis of Parmales, the sister group of diatoms, reveals the evolutionary specialization of diatoms from phago-mixotrophs to photoautotrophs.</title>
        <authorList>
            <person name="Ban H."/>
            <person name="Sato S."/>
            <person name="Yoshikawa S."/>
            <person name="Yamada K."/>
            <person name="Nakamura Y."/>
            <person name="Ichinomiya M."/>
            <person name="Sato N."/>
            <person name="Blanc-Mathieu R."/>
            <person name="Endo H."/>
            <person name="Kuwata A."/>
            <person name="Ogata H."/>
        </authorList>
    </citation>
    <scope>NUCLEOTIDE SEQUENCE [LARGE SCALE GENOMIC DNA]</scope>
</reference>
<keyword evidence="4" id="KW-0808">Transferase</keyword>
<proteinExistence type="inferred from homology"/>
<dbReference type="EMBL" id="BRYB01000469">
    <property type="protein sequence ID" value="GMI30508.1"/>
    <property type="molecule type" value="Genomic_DNA"/>
</dbReference>
<keyword evidence="3" id="KW-0444">Lipid biosynthesis</keyword>
<protein>
    <submittedName>
        <fullName evidence="11">Uncharacterized protein</fullName>
    </submittedName>
</protein>
<name>A0ABQ6MR94_9STRA</name>
<comment type="pathway">
    <text evidence="1">Lipid metabolism.</text>
</comment>
<dbReference type="Gene3D" id="3.40.47.10">
    <property type="match status" value="1"/>
</dbReference>
<evidence type="ECO:0000256" key="4">
    <source>
        <dbReference type="ARBA" id="ARBA00022679"/>
    </source>
</evidence>
<dbReference type="PANTHER" id="PTHR43091:SF1">
    <property type="entry name" value="BETA-KETOACYL-[ACYL-CARRIER-PROTEIN] SYNTHASE III, CHLOROPLASTIC"/>
    <property type="match status" value="1"/>
</dbReference>
<keyword evidence="7" id="KW-0275">Fatty acid biosynthesis</keyword>
<sequence>MLSPATFLLLLLPLSSGFTLRAFPPVSQLAQLALRPISCSPKGSPSALFLRSPAPPTPVHLLGTGSSSPSLRLPNAALPANLDTSDDWIRTRTGITARHLLPATAGETGAGETMAGLAADAARRALDMSGVPPAEIDLVINCCSSPDDLFGDATTVAAKAGCTNAVAFDLTAACSGFLFGLVTASNFLQGPARNVLVVGGDALSRWVDWEDRNSCILFGDGAGALVLSSDAGAGGGEGGGGLLGYSMHSDGKGHGDLMCGGGGGEVEVDTADGGVTLGKGGYGPITMNGKKVYAFATREVPAVLTEAMEEAGITVDNIDHLLLHQANIRIMETVAKRLKLPMSKVIANLDEYGNTSAGSIPLALDEAVRSGRVKKGDVIGAAGFGAGLSWGAAILKWSGPE</sequence>
<keyword evidence="12" id="KW-1185">Reference proteome</keyword>
<dbReference type="InterPro" id="IPR013751">
    <property type="entry name" value="ACP_syn_III_N"/>
</dbReference>
<dbReference type="NCBIfam" id="NF006829">
    <property type="entry name" value="PRK09352.1"/>
    <property type="match status" value="1"/>
</dbReference>
<keyword evidence="6" id="KW-0443">Lipid metabolism</keyword>
<feature type="signal peptide" evidence="8">
    <location>
        <begin position="1"/>
        <end position="17"/>
    </location>
</feature>
<evidence type="ECO:0000313" key="11">
    <source>
        <dbReference type="EMBL" id="GMI30508.1"/>
    </source>
</evidence>
<dbReference type="SUPFAM" id="SSF53901">
    <property type="entry name" value="Thiolase-like"/>
    <property type="match status" value="1"/>
</dbReference>
<comment type="similarity">
    <text evidence="2">Belongs to the thiolase-like superfamily. FabH family.</text>
</comment>
<dbReference type="InterPro" id="IPR016039">
    <property type="entry name" value="Thiolase-like"/>
</dbReference>
<keyword evidence="5" id="KW-0276">Fatty acid metabolism</keyword>
<dbReference type="HAMAP" id="MF_01815">
    <property type="entry name" value="FabH"/>
    <property type="match status" value="1"/>
</dbReference>
<evidence type="ECO:0000256" key="2">
    <source>
        <dbReference type="ARBA" id="ARBA00008642"/>
    </source>
</evidence>
<evidence type="ECO:0000256" key="3">
    <source>
        <dbReference type="ARBA" id="ARBA00022516"/>
    </source>
</evidence>
<dbReference type="PANTHER" id="PTHR43091">
    <property type="entry name" value="3-OXOACYL-[ACYL-CARRIER-PROTEIN] SYNTHASE"/>
    <property type="match status" value="1"/>
</dbReference>
<accession>A0ABQ6MR94</accession>
<evidence type="ECO:0000313" key="12">
    <source>
        <dbReference type="Proteomes" id="UP001165060"/>
    </source>
</evidence>